<comment type="similarity">
    <text evidence="1">Belongs to the NAPRTase family.</text>
</comment>
<evidence type="ECO:0000259" key="9">
    <source>
        <dbReference type="Pfam" id="PF04095"/>
    </source>
</evidence>
<dbReference type="EMBL" id="CP068108">
    <property type="protein sequence ID" value="QQU01222.1"/>
    <property type="molecule type" value="Genomic_DNA"/>
</dbReference>
<dbReference type="Pfam" id="PF04095">
    <property type="entry name" value="NAPRTase"/>
    <property type="match status" value="1"/>
</dbReference>
<dbReference type="Pfam" id="PF18127">
    <property type="entry name" value="NAMPT_N"/>
    <property type="match status" value="1"/>
</dbReference>
<evidence type="ECO:0000256" key="4">
    <source>
        <dbReference type="ARBA" id="ARBA00022679"/>
    </source>
</evidence>
<evidence type="ECO:0000256" key="2">
    <source>
        <dbReference type="ARBA" id="ARBA00022642"/>
    </source>
</evidence>
<dbReference type="GO" id="GO:0009435">
    <property type="term" value="P:NAD+ biosynthetic process"/>
    <property type="evidence" value="ECO:0007669"/>
    <property type="project" value="InterPro"/>
</dbReference>
<protein>
    <recommendedName>
        <fullName evidence="7">Nicotinamide phosphoribosyltransferase</fullName>
        <ecNumber evidence="6">2.4.2.12</ecNumber>
    </recommendedName>
</protein>
<dbReference type="Proteomes" id="UP000596202">
    <property type="component" value="Chromosome"/>
</dbReference>
<dbReference type="GO" id="GO:0047280">
    <property type="term" value="F:nicotinamide phosphoribosyltransferase activity"/>
    <property type="evidence" value="ECO:0007669"/>
    <property type="project" value="UniProtKB-EC"/>
</dbReference>
<keyword evidence="11" id="KW-0436">Ligase</keyword>
<dbReference type="EC" id="2.4.2.12" evidence="6"/>
<keyword evidence="2" id="KW-0662">Pyridine nucleotide biosynthesis</keyword>
<dbReference type="PANTHER" id="PTHR43816:SF1">
    <property type="entry name" value="NICOTINAMIDE PHOSPHORIBOSYLTRANSFERASE"/>
    <property type="match status" value="1"/>
</dbReference>
<evidence type="ECO:0000313" key="12">
    <source>
        <dbReference type="Proteomes" id="UP000596202"/>
    </source>
</evidence>
<dbReference type="NCBIfam" id="NF006629">
    <property type="entry name" value="PRK09198.1"/>
    <property type="match status" value="1"/>
</dbReference>
<proteinExistence type="inferred from homology"/>
<evidence type="ECO:0000256" key="5">
    <source>
        <dbReference type="ARBA" id="ARBA00035007"/>
    </source>
</evidence>
<dbReference type="InterPro" id="IPR036068">
    <property type="entry name" value="Nicotinate_pribotase-like_C"/>
</dbReference>
<evidence type="ECO:0000256" key="6">
    <source>
        <dbReference type="ARBA" id="ARBA00035024"/>
    </source>
</evidence>
<dbReference type="Gene3D" id="3.20.20.70">
    <property type="entry name" value="Aldolase class I"/>
    <property type="match status" value="1"/>
</dbReference>
<dbReference type="InterPro" id="IPR041529">
    <property type="entry name" value="DUF5598"/>
</dbReference>
<feature type="domain" description="Nicotinate/nicotinamide phosphoribosyltransferase" evidence="9">
    <location>
        <begin position="190"/>
        <end position="441"/>
    </location>
</feature>
<evidence type="ECO:0000256" key="3">
    <source>
        <dbReference type="ARBA" id="ARBA00022676"/>
    </source>
</evidence>
<organism evidence="11 12">
    <name type="scientific">Myroides odoratus</name>
    <name type="common">Flavobacterium odoratum</name>
    <dbReference type="NCBI Taxonomy" id="256"/>
    <lineage>
        <taxon>Bacteria</taxon>
        <taxon>Pseudomonadati</taxon>
        <taxon>Bacteroidota</taxon>
        <taxon>Flavobacteriia</taxon>
        <taxon>Flavobacteriales</taxon>
        <taxon>Flavobacteriaceae</taxon>
        <taxon>Myroides</taxon>
    </lineage>
</organism>
<evidence type="ECO:0000256" key="8">
    <source>
        <dbReference type="ARBA" id="ARBA00047835"/>
    </source>
</evidence>
<dbReference type="PIRSF" id="PIRSF005943">
    <property type="entry name" value="NMPRT"/>
    <property type="match status" value="1"/>
</dbReference>
<comment type="catalytic activity">
    <reaction evidence="8">
        <text>beta-nicotinamide D-ribonucleotide + diphosphate = 5-phospho-alpha-D-ribose 1-diphosphate + nicotinamide + H(+)</text>
        <dbReference type="Rhea" id="RHEA:16149"/>
        <dbReference type="ChEBI" id="CHEBI:14649"/>
        <dbReference type="ChEBI" id="CHEBI:15378"/>
        <dbReference type="ChEBI" id="CHEBI:17154"/>
        <dbReference type="ChEBI" id="CHEBI:33019"/>
        <dbReference type="ChEBI" id="CHEBI:58017"/>
        <dbReference type="EC" id="2.4.2.12"/>
    </reaction>
    <physiologicalReaction direction="right-to-left" evidence="8">
        <dbReference type="Rhea" id="RHEA:16151"/>
    </physiologicalReaction>
</comment>
<keyword evidence="3 11" id="KW-0328">Glycosyltransferase</keyword>
<dbReference type="InterPro" id="IPR016471">
    <property type="entry name" value="Nicotinamide_PRibTrfase"/>
</dbReference>
<evidence type="ECO:0000256" key="1">
    <source>
        <dbReference type="ARBA" id="ARBA00010897"/>
    </source>
</evidence>
<dbReference type="InterPro" id="IPR013785">
    <property type="entry name" value="Aldolase_TIM"/>
</dbReference>
<dbReference type="AlphaFoldDB" id="A0A9Q6Z6V3"/>
<reference evidence="11 12" key="1">
    <citation type="submission" date="2021-01" db="EMBL/GenBank/DDBJ databases">
        <title>FDA dAtabase for Regulatory Grade micrObial Sequences (FDA-ARGOS): Supporting development and validation of Infectious Disease Dx tests.</title>
        <authorList>
            <person name="Sproer C."/>
            <person name="Gronow S."/>
            <person name="Severitt S."/>
            <person name="Schroder I."/>
            <person name="Tallon L."/>
            <person name="Sadzewicz L."/>
            <person name="Zhao X."/>
            <person name="Boylan J."/>
            <person name="Ott S."/>
            <person name="Bowen H."/>
            <person name="Vavikolanu K."/>
            <person name="Mehta A."/>
            <person name="Aluvathingal J."/>
            <person name="Nadendla S."/>
            <person name="Lowell S."/>
            <person name="Myers T."/>
            <person name="Yan Y."/>
            <person name="Sichtig H."/>
        </authorList>
    </citation>
    <scope>NUCLEOTIDE SEQUENCE [LARGE SCALE GENOMIC DNA]</scope>
    <source>
        <strain evidence="11 12">FDAARGOS_1131</strain>
    </source>
</reference>
<sequence>MFKPVSKNPILWTDGYKLCHKDQYPALTSWVYETWTPRMSRIAGVKHVVFYGLQGALAEMTHAFATYFFGQPLAQVVAEYEEAIAEVFAGTNPNFAQTHSSEHIAALHNLGYLPIKIKALPEGTMVPIGVPMFTIENTHPEFFWLPGYLETQLSSYIWLPMTSATIADQYKRLLTSYAKRTSDPMKVINQCGDFSMRGMGSPEAAQRSAGGHLLSFSGSATLSVREYLKAYYGATKNVMSYTPSTEHSVMCSYGEQEVEAFKHLITTVYPSGNISIVSDTYDLWNVVDHVLPQLKELILQRDGKVIIRPDSGDPTLILCGDKEATSPTVAKGIVQRLYEIFGGVVNEKGFIELDPHIGVVYGDSITVDRANSICNGLMEKGFATTNAILGIGSYTYQYVTRDTFGFALKGTAEIIDGRFKAIQKRPATDTGNFKKSQRGMVAVVFEENEYKLIDDLNPERAKELKDQDLLCDFYIDGEFVYTHNFEEIRARVLTESNRIYETESK</sequence>
<feature type="domain" description="Nicotinamide phosphoribosyltransferase N-terminal" evidence="10">
    <location>
        <begin position="10"/>
        <end position="60"/>
    </location>
</feature>
<name>A0A9Q6Z6V3_MYROD</name>
<gene>
    <name evidence="11" type="ORF">I6I88_05580</name>
</gene>
<evidence type="ECO:0000256" key="7">
    <source>
        <dbReference type="ARBA" id="ARBA00035036"/>
    </source>
</evidence>
<evidence type="ECO:0000313" key="11">
    <source>
        <dbReference type="EMBL" id="QQU01222.1"/>
    </source>
</evidence>
<dbReference type="SUPFAM" id="SSF51690">
    <property type="entry name" value="Nicotinate/Quinolinate PRTase C-terminal domain-like"/>
    <property type="match status" value="1"/>
</dbReference>
<comment type="pathway">
    <text evidence="5">Cofactor biosynthesis; NAD(+) biosynthesis; nicotinamide D-ribonucleotide from 5-phospho-alpha-D-ribose 1-diphosphate and nicotinamide: step 1/1.</text>
</comment>
<dbReference type="GO" id="GO:0016874">
    <property type="term" value="F:ligase activity"/>
    <property type="evidence" value="ECO:0007669"/>
    <property type="project" value="UniProtKB-KW"/>
</dbReference>
<accession>A0A9Q6Z6V3</accession>
<keyword evidence="4" id="KW-0808">Transferase</keyword>
<dbReference type="InterPro" id="IPR041525">
    <property type="entry name" value="N/Namide_PRibTrfase"/>
</dbReference>
<dbReference type="RefSeq" id="WP_002991628.1">
    <property type="nucleotide sequence ID" value="NZ_CP068108.1"/>
</dbReference>
<dbReference type="GeneID" id="93527114"/>
<dbReference type="OrthoDB" id="394882at2"/>
<dbReference type="PANTHER" id="PTHR43816">
    <property type="entry name" value="NICOTINAMIDE PHOSPHORIBOSYLTRANSFERASE"/>
    <property type="match status" value="1"/>
</dbReference>
<evidence type="ECO:0000259" key="10">
    <source>
        <dbReference type="Pfam" id="PF18127"/>
    </source>
</evidence>